<sequence>MTESKALALVLGAALVAAVAAPVRENWRTDKHDDFPLSYYPMFSARRRPHGHVVHVLADYADDSSRNVSYRRLGAGGFNQVRRQIARRAASRSGAEELAQDVLRRLSADPDVPSGIRVVRSTYVYDDFFAGRRDPSRRRVLGRASTSATTGTGGKGENDERKAG</sequence>
<dbReference type="RefSeq" id="WP_388007176.1">
    <property type="nucleotide sequence ID" value="NZ_JBHUEE010000006.1"/>
</dbReference>
<keyword evidence="2" id="KW-0732">Signal</keyword>
<dbReference type="Proteomes" id="UP001597277">
    <property type="component" value="Unassembled WGS sequence"/>
</dbReference>
<organism evidence="3 4">
    <name type="scientific">Georgenia deserti</name>
    <dbReference type="NCBI Taxonomy" id="2093781"/>
    <lineage>
        <taxon>Bacteria</taxon>
        <taxon>Bacillati</taxon>
        <taxon>Actinomycetota</taxon>
        <taxon>Actinomycetes</taxon>
        <taxon>Micrococcales</taxon>
        <taxon>Bogoriellaceae</taxon>
        <taxon>Georgenia</taxon>
    </lineage>
</organism>
<accession>A0ABW4L552</accession>
<feature type="signal peptide" evidence="2">
    <location>
        <begin position="1"/>
        <end position="20"/>
    </location>
</feature>
<evidence type="ECO:0000256" key="2">
    <source>
        <dbReference type="SAM" id="SignalP"/>
    </source>
</evidence>
<gene>
    <name evidence="3" type="ORF">ACFSE6_12150</name>
</gene>
<evidence type="ECO:0000256" key="1">
    <source>
        <dbReference type="SAM" id="MobiDB-lite"/>
    </source>
</evidence>
<feature type="chain" id="PRO_5045104209" evidence="2">
    <location>
        <begin position="21"/>
        <end position="164"/>
    </location>
</feature>
<evidence type="ECO:0000313" key="4">
    <source>
        <dbReference type="Proteomes" id="UP001597277"/>
    </source>
</evidence>
<reference evidence="4" key="1">
    <citation type="journal article" date="2019" name="Int. J. Syst. Evol. Microbiol.">
        <title>The Global Catalogue of Microorganisms (GCM) 10K type strain sequencing project: providing services to taxonomists for standard genome sequencing and annotation.</title>
        <authorList>
            <consortium name="The Broad Institute Genomics Platform"/>
            <consortium name="The Broad Institute Genome Sequencing Center for Infectious Disease"/>
            <person name="Wu L."/>
            <person name="Ma J."/>
        </authorList>
    </citation>
    <scope>NUCLEOTIDE SEQUENCE [LARGE SCALE GENOMIC DNA]</scope>
    <source>
        <strain evidence="4">JCM 17130</strain>
    </source>
</reference>
<proteinExistence type="predicted"/>
<evidence type="ECO:0000313" key="3">
    <source>
        <dbReference type="EMBL" id="MFD1718590.1"/>
    </source>
</evidence>
<feature type="region of interest" description="Disordered" evidence="1">
    <location>
        <begin position="136"/>
        <end position="164"/>
    </location>
</feature>
<dbReference type="EMBL" id="JBHUEE010000006">
    <property type="protein sequence ID" value="MFD1718590.1"/>
    <property type="molecule type" value="Genomic_DNA"/>
</dbReference>
<comment type="caution">
    <text evidence="3">The sequence shown here is derived from an EMBL/GenBank/DDBJ whole genome shotgun (WGS) entry which is preliminary data.</text>
</comment>
<keyword evidence="4" id="KW-1185">Reference proteome</keyword>
<protein>
    <submittedName>
        <fullName evidence="3">Uncharacterized protein</fullName>
    </submittedName>
</protein>
<name>A0ABW4L552_9MICO</name>